<protein>
    <recommendedName>
        <fullName evidence="4">FHA domain-containing protein</fullName>
    </recommendedName>
</protein>
<comment type="caution">
    <text evidence="2">The sequence shown here is derived from an EMBL/GenBank/DDBJ whole genome shotgun (WGS) entry which is preliminary data.</text>
</comment>
<evidence type="ECO:0000313" key="2">
    <source>
        <dbReference type="EMBL" id="GAA2733963.1"/>
    </source>
</evidence>
<proteinExistence type="predicted"/>
<evidence type="ECO:0000313" key="3">
    <source>
        <dbReference type="Proteomes" id="UP001501842"/>
    </source>
</evidence>
<dbReference type="SUPFAM" id="SSF49879">
    <property type="entry name" value="SMAD/FHA domain"/>
    <property type="match status" value="1"/>
</dbReference>
<sequence>MPPPDRSPVLVTGPDGALFPLERGESVVFGRGTQTDIPLGGDPWLSRTAGRIAAVDGGALISNLSGRHSLYVLIRSERLRLPVTTENGGLGFLLAEGGALVGTAPMLDHGRALDVRTAGGTPPPAPPPDTPSQETTGLPVRLDPATKEFMVAFLLCRPWLLDPTRMAPLPRAPELARQALELTGAHHLLRGFDGSAARGRLAQQVHDHLKELRAKIYRAGLVGRDQQLSLSAIASALLHYDVIGLRHLELARDPAWLTAQENKWWKSG</sequence>
<feature type="compositionally biased region" description="Pro residues" evidence="1">
    <location>
        <begin position="121"/>
        <end position="130"/>
    </location>
</feature>
<gene>
    <name evidence="2" type="ORF">GCM10010439_55250</name>
</gene>
<name>A0ABP6GZ70_9ACTN</name>
<dbReference type="RefSeq" id="WP_344454409.1">
    <property type="nucleotide sequence ID" value="NZ_BAAATZ010000027.1"/>
</dbReference>
<keyword evidence="3" id="KW-1185">Reference proteome</keyword>
<dbReference type="InterPro" id="IPR008984">
    <property type="entry name" value="SMAD_FHA_dom_sf"/>
</dbReference>
<evidence type="ECO:0008006" key="4">
    <source>
        <dbReference type="Google" id="ProtNLM"/>
    </source>
</evidence>
<dbReference type="EMBL" id="BAAATZ010000027">
    <property type="protein sequence ID" value="GAA2733963.1"/>
    <property type="molecule type" value="Genomic_DNA"/>
</dbReference>
<dbReference type="Proteomes" id="UP001501842">
    <property type="component" value="Unassembled WGS sequence"/>
</dbReference>
<feature type="region of interest" description="Disordered" evidence="1">
    <location>
        <begin position="114"/>
        <end position="137"/>
    </location>
</feature>
<organism evidence="2 3">
    <name type="scientific">Actinocorallia aurantiaca</name>
    <dbReference type="NCBI Taxonomy" id="46204"/>
    <lineage>
        <taxon>Bacteria</taxon>
        <taxon>Bacillati</taxon>
        <taxon>Actinomycetota</taxon>
        <taxon>Actinomycetes</taxon>
        <taxon>Streptosporangiales</taxon>
        <taxon>Thermomonosporaceae</taxon>
        <taxon>Actinocorallia</taxon>
    </lineage>
</organism>
<reference evidence="3" key="1">
    <citation type="journal article" date="2019" name="Int. J. Syst. Evol. Microbiol.">
        <title>The Global Catalogue of Microorganisms (GCM) 10K type strain sequencing project: providing services to taxonomists for standard genome sequencing and annotation.</title>
        <authorList>
            <consortium name="The Broad Institute Genomics Platform"/>
            <consortium name="The Broad Institute Genome Sequencing Center for Infectious Disease"/>
            <person name="Wu L."/>
            <person name="Ma J."/>
        </authorList>
    </citation>
    <scope>NUCLEOTIDE SEQUENCE [LARGE SCALE GENOMIC DNA]</scope>
    <source>
        <strain evidence="3">JCM 8201</strain>
    </source>
</reference>
<accession>A0ABP6GZ70</accession>
<evidence type="ECO:0000256" key="1">
    <source>
        <dbReference type="SAM" id="MobiDB-lite"/>
    </source>
</evidence>